<protein>
    <submittedName>
        <fullName evidence="1">Uncharacterized protein</fullName>
    </submittedName>
</protein>
<dbReference type="EMBL" id="CP002305">
    <property type="protein sequence ID" value="ADQ17104.1"/>
    <property type="molecule type" value="Genomic_DNA"/>
</dbReference>
<sequence length="201" mass="23353">MKDPYYTTLLPLQRVGRKCDNVSRNRCPTSTEAAMLFRRAKKRLKDINRWEVVAGKEKATFTLTDRFGHLIHRAPEVGDCIRIGLPKLKNRYGGGYDWVKIRFLQEREEDDYQLIILRVQPCPSPGKRKIAHFLHHKSSNTFLLIRKDKEVWASIHGRNETINYSSGLINSLRNVVAAWGGFMGLSQLQWQDFVEGLIERK</sequence>
<gene>
    <name evidence="1" type="ordered locus">Lbys_1390</name>
</gene>
<reference evidence="1 2" key="2">
    <citation type="journal article" date="2011" name="Stand. Genomic Sci.">
        <title>Complete genome sequence of Leadbetterella byssophila type strain (4M15).</title>
        <authorList>
            <person name="Abt B."/>
            <person name="Teshima H."/>
            <person name="Lucas S."/>
            <person name="Lapidus A."/>
            <person name="Del Rio T.G."/>
            <person name="Nolan M."/>
            <person name="Tice H."/>
            <person name="Cheng J.F."/>
            <person name="Pitluck S."/>
            <person name="Liolios K."/>
            <person name="Pagani I."/>
            <person name="Ivanova N."/>
            <person name="Mavromatis K."/>
            <person name="Pati A."/>
            <person name="Tapia R."/>
            <person name="Han C."/>
            <person name="Goodwin L."/>
            <person name="Chen A."/>
            <person name="Palaniappan K."/>
            <person name="Land M."/>
            <person name="Hauser L."/>
            <person name="Chang Y.J."/>
            <person name="Jeffries C.D."/>
            <person name="Rohde M."/>
            <person name="Goker M."/>
            <person name="Tindall B.J."/>
            <person name="Detter J.C."/>
            <person name="Woyke T."/>
            <person name="Bristow J."/>
            <person name="Eisen J.A."/>
            <person name="Markowitz V."/>
            <person name="Hugenholtz P."/>
            <person name="Klenk H.P."/>
            <person name="Kyrpides N.C."/>
        </authorList>
    </citation>
    <scope>NUCLEOTIDE SEQUENCE [LARGE SCALE GENOMIC DNA]</scope>
    <source>
        <strain evidence="2">DSM 17132 / JCM 16389 / KACC 11308 / NBRC 106382 / 4M15</strain>
    </source>
</reference>
<dbReference type="AlphaFoldDB" id="E4RW69"/>
<reference key="1">
    <citation type="submission" date="2010-11" db="EMBL/GenBank/DDBJ databases">
        <title>The complete genome of Leadbetterella byssophila DSM 17132.</title>
        <authorList>
            <consortium name="US DOE Joint Genome Institute (JGI-PGF)"/>
            <person name="Lucas S."/>
            <person name="Copeland A."/>
            <person name="Lapidus A."/>
            <person name="Glavina del Rio T."/>
            <person name="Dalin E."/>
            <person name="Tice H."/>
            <person name="Bruce D."/>
            <person name="Goodwin L."/>
            <person name="Pitluck S."/>
            <person name="Kyrpides N."/>
            <person name="Mavromatis K."/>
            <person name="Ivanova N."/>
            <person name="Teshima H."/>
            <person name="Brettin T."/>
            <person name="Detter J.C."/>
            <person name="Han C."/>
            <person name="Tapia R."/>
            <person name="Land M."/>
            <person name="Hauser L."/>
            <person name="Markowitz V."/>
            <person name="Cheng J.-F."/>
            <person name="Hugenholtz P."/>
            <person name="Woyke T."/>
            <person name="Wu D."/>
            <person name="Tindall B."/>
            <person name="Pomrenke H.G."/>
            <person name="Brambilla E."/>
            <person name="Klenk H.-P."/>
            <person name="Eisen J.A."/>
        </authorList>
    </citation>
    <scope>NUCLEOTIDE SEQUENCE [LARGE SCALE GENOMIC DNA]</scope>
    <source>
        <strain>DSM 17132</strain>
    </source>
</reference>
<dbReference type="Proteomes" id="UP000007435">
    <property type="component" value="Chromosome"/>
</dbReference>
<dbReference type="RefSeq" id="WP_013408153.1">
    <property type="nucleotide sequence ID" value="NC_014655.1"/>
</dbReference>
<dbReference type="eggNOG" id="ENOG5032TG5">
    <property type="taxonomic scope" value="Bacteria"/>
</dbReference>
<dbReference type="HOGENOM" id="CLU_093479_0_0_10"/>
<name>E4RW69_LEAB4</name>
<dbReference type="STRING" id="649349.Lbys_1390"/>
<accession>E4RW69</accession>
<evidence type="ECO:0000313" key="1">
    <source>
        <dbReference type="EMBL" id="ADQ17104.1"/>
    </source>
</evidence>
<organism evidence="1 2">
    <name type="scientific">Leadbetterella byssophila (strain DSM 17132 / JCM 16389 / KACC 11308 / NBRC 106382 / 4M15)</name>
    <dbReference type="NCBI Taxonomy" id="649349"/>
    <lineage>
        <taxon>Bacteria</taxon>
        <taxon>Pseudomonadati</taxon>
        <taxon>Bacteroidota</taxon>
        <taxon>Cytophagia</taxon>
        <taxon>Cytophagales</taxon>
        <taxon>Leadbetterellaceae</taxon>
        <taxon>Leadbetterella</taxon>
    </lineage>
</organism>
<evidence type="ECO:0000313" key="2">
    <source>
        <dbReference type="Proteomes" id="UP000007435"/>
    </source>
</evidence>
<proteinExistence type="predicted"/>
<dbReference type="KEGG" id="lby:Lbys_1390"/>
<dbReference type="OrthoDB" id="947646at2"/>
<keyword evidence="2" id="KW-1185">Reference proteome</keyword>